<keyword evidence="5 7" id="KW-1133">Transmembrane helix</keyword>
<dbReference type="InterPro" id="IPR042196">
    <property type="entry name" value="FHIPEP_4"/>
</dbReference>
<reference evidence="8 9" key="1">
    <citation type="submission" date="2008-03" db="EMBL/GenBank/DDBJ databases">
        <title>Complete sequence of Leptothrix cholodnii SP-6.</title>
        <authorList>
            <consortium name="US DOE Joint Genome Institute"/>
            <person name="Copeland A."/>
            <person name="Lucas S."/>
            <person name="Lapidus A."/>
            <person name="Glavina del Rio T."/>
            <person name="Dalin E."/>
            <person name="Tice H."/>
            <person name="Bruce D."/>
            <person name="Goodwin L."/>
            <person name="Pitluck S."/>
            <person name="Chertkov O."/>
            <person name="Brettin T."/>
            <person name="Detter J.C."/>
            <person name="Han C."/>
            <person name="Kuske C.R."/>
            <person name="Schmutz J."/>
            <person name="Larimer F."/>
            <person name="Land M."/>
            <person name="Hauser L."/>
            <person name="Kyrpides N."/>
            <person name="Lykidis A."/>
            <person name="Emerson D."/>
            <person name="Richardson P."/>
        </authorList>
    </citation>
    <scope>NUCLEOTIDE SEQUENCE [LARGE SCALE GENOMIC DNA]</scope>
    <source>
        <strain evidence="9">ATCC 51168 / LMG 8142 / SP-6</strain>
    </source>
</reference>
<dbReference type="InterPro" id="IPR025505">
    <property type="entry name" value="FHIPEP_CS"/>
</dbReference>
<feature type="transmembrane region" description="Helical" evidence="7">
    <location>
        <begin position="293"/>
        <end position="309"/>
    </location>
</feature>
<proteinExistence type="inferred from homology"/>
<evidence type="ECO:0000256" key="4">
    <source>
        <dbReference type="ARBA" id="ARBA00022692"/>
    </source>
</evidence>
<protein>
    <recommendedName>
        <fullName evidence="7">Flagellar biosynthesis protein FlhA</fullName>
    </recommendedName>
</protein>
<keyword evidence="8" id="KW-0282">Flagellum</keyword>
<keyword evidence="7" id="KW-1005">Bacterial flagellum biogenesis</keyword>
<dbReference type="Proteomes" id="UP000001693">
    <property type="component" value="Chromosome"/>
</dbReference>
<dbReference type="NCBIfam" id="TIGR01398">
    <property type="entry name" value="FlhA"/>
    <property type="match status" value="1"/>
</dbReference>
<comment type="subcellular location">
    <subcellularLocation>
        <location evidence="1 7">Cell membrane</location>
        <topology evidence="1 7">Multi-pass membrane protein</topology>
    </subcellularLocation>
</comment>
<dbReference type="PRINTS" id="PR00949">
    <property type="entry name" value="TYPE3IMAPROT"/>
</dbReference>
<evidence type="ECO:0000256" key="6">
    <source>
        <dbReference type="ARBA" id="ARBA00023136"/>
    </source>
</evidence>
<dbReference type="InterPro" id="IPR006301">
    <property type="entry name" value="FlhA"/>
</dbReference>
<keyword evidence="7" id="KW-0813">Transport</keyword>
<organism evidence="8 9">
    <name type="scientific">Leptothrix cholodnii (strain ATCC 51168 / LMG 8142 / SP-6)</name>
    <name type="common">Leptothrix discophora (strain SP-6)</name>
    <dbReference type="NCBI Taxonomy" id="395495"/>
    <lineage>
        <taxon>Bacteria</taxon>
        <taxon>Pseudomonadati</taxon>
        <taxon>Pseudomonadota</taxon>
        <taxon>Betaproteobacteria</taxon>
        <taxon>Burkholderiales</taxon>
        <taxon>Sphaerotilaceae</taxon>
        <taxon>Leptothrix</taxon>
    </lineage>
</organism>
<keyword evidence="6 7" id="KW-0472">Membrane</keyword>
<dbReference type="PANTHER" id="PTHR30161">
    <property type="entry name" value="FLAGELLAR EXPORT PROTEIN, MEMBRANE FLHA SUBUNIT-RELATED"/>
    <property type="match status" value="1"/>
</dbReference>
<comment type="similarity">
    <text evidence="2 7">Belongs to the FHIPEP (flagella/HR/invasion proteins export pore) family.</text>
</comment>
<feature type="transmembrane region" description="Helical" evidence="7">
    <location>
        <begin position="121"/>
        <end position="144"/>
    </location>
</feature>
<dbReference type="EMBL" id="CP001013">
    <property type="protein sequence ID" value="ACB33886.1"/>
    <property type="molecule type" value="Genomic_DNA"/>
</dbReference>
<keyword evidence="8" id="KW-0966">Cell projection</keyword>
<feature type="transmembrane region" description="Helical" evidence="7">
    <location>
        <begin position="50"/>
        <end position="69"/>
    </location>
</feature>
<dbReference type="PROSITE" id="PS00994">
    <property type="entry name" value="FHIPEP"/>
    <property type="match status" value="1"/>
</dbReference>
<keyword evidence="4 7" id="KW-0812">Transmembrane</keyword>
<keyword evidence="7" id="KW-0653">Protein transport</keyword>
<evidence type="ECO:0000256" key="5">
    <source>
        <dbReference type="ARBA" id="ARBA00022989"/>
    </source>
</evidence>
<feature type="transmembrane region" description="Helical" evidence="7">
    <location>
        <begin position="81"/>
        <end position="101"/>
    </location>
</feature>
<dbReference type="InterPro" id="IPR042194">
    <property type="entry name" value="FHIPEP_1"/>
</dbReference>
<evidence type="ECO:0000256" key="1">
    <source>
        <dbReference type="ARBA" id="ARBA00004651"/>
    </source>
</evidence>
<dbReference type="PANTHER" id="PTHR30161:SF1">
    <property type="entry name" value="FLAGELLAR BIOSYNTHESIS PROTEIN FLHA-RELATED"/>
    <property type="match status" value="1"/>
</dbReference>
<evidence type="ECO:0000256" key="3">
    <source>
        <dbReference type="ARBA" id="ARBA00022475"/>
    </source>
</evidence>
<evidence type="ECO:0000256" key="2">
    <source>
        <dbReference type="ARBA" id="ARBA00008835"/>
    </source>
</evidence>
<dbReference type="InterPro" id="IPR042193">
    <property type="entry name" value="FHIPEP_3"/>
</dbReference>
<dbReference type="GO" id="GO:0044780">
    <property type="term" value="P:bacterial-type flagellum assembly"/>
    <property type="evidence" value="ECO:0007669"/>
    <property type="project" value="InterPro"/>
</dbReference>
<dbReference type="Gene3D" id="3.40.50.12790">
    <property type="entry name" value="FHIPEP family, domain 4"/>
    <property type="match status" value="1"/>
</dbReference>
<dbReference type="PIRSF" id="PIRSF005419">
    <property type="entry name" value="FlhA"/>
    <property type="match status" value="1"/>
</dbReference>
<gene>
    <name evidence="7" type="primary">flhA</name>
    <name evidence="8" type="ordered locus">Lcho_1619</name>
</gene>
<dbReference type="eggNOG" id="COG1298">
    <property type="taxonomic scope" value="Bacteria"/>
</dbReference>
<keyword evidence="7" id="KW-1006">Bacterial flagellum protein export</keyword>
<keyword evidence="3 7" id="KW-1003">Cell membrane</keyword>
<sequence length="700" mass="74758" precursor="true">MNLSNVPQLRQLQRLFGANTAAIKGLAAPILIIMVLAMMVLPLPAFALDLFFTFNIATALLVMMVAAYMVRPLDFAAFPSVLLLTTLLRLSLNVASSRVVLMDGHNGPGAAGAVIESFGHFLIGGNFAVGLIVFAIVVVINFMVITKGAERIAEVGARFTLDAMPGKQMAIDADLNAGNIDEKEAKRRRIEVQEEAEFFGSMDGASKFVRGDAVAGILILFINIVGGFIIGMAQHGLGAGEAASSYILLAVGDALVAQIPALLISVASAMVVSRVGKEQDVGNQIMGQMFRSPQSVAVVAGVIGLLGMIPGMPHLVFLMIAGGMAALSRWMYREAKKPKPVEAPADVVAPANPNAEASWDDLLPVDTLGMEVGYRLIALVDKDRGGDLLNRIKGVRKKFAQEVGFLPPAVHIRDNLELKPSMYRLTLRGAVVGEGEAFPGMHLAINPGHATLKLQGATTTDPAFGLPATWIDERQRESAQMAGYTVVDSSTVVATHLSHLMQQHAARLLGRTETQALVEHVTKLAPKLIEDVVPKMIGIAPLQKVLQLLLEEGVHIRDMRSIIEALAEHAGNNVDPAELARRLRIALAPAIVQQIYGSARELDVIAIEPDLERLLSQALNAHNGAVLDPGVADHLTRGAADAARRQEDLGHPACLLVPDPIRSPVARLLRRAAPRLRVLGHSEIPDTHSIRIGSIIGANA</sequence>
<evidence type="ECO:0000313" key="8">
    <source>
        <dbReference type="EMBL" id="ACB33886.1"/>
    </source>
</evidence>
<evidence type="ECO:0000256" key="7">
    <source>
        <dbReference type="RuleBase" id="RU364093"/>
    </source>
</evidence>
<dbReference type="STRING" id="395495.Lcho_1619"/>
<dbReference type="GO" id="GO:0005886">
    <property type="term" value="C:plasma membrane"/>
    <property type="evidence" value="ECO:0007669"/>
    <property type="project" value="UniProtKB-SubCell"/>
</dbReference>
<dbReference type="Pfam" id="PF00771">
    <property type="entry name" value="FHIPEP"/>
    <property type="match status" value="1"/>
</dbReference>
<accession>B1XXA5</accession>
<dbReference type="Gene3D" id="1.10.8.540">
    <property type="entry name" value="FHIPEP family, domain 3"/>
    <property type="match status" value="1"/>
</dbReference>
<dbReference type="KEGG" id="lch:Lcho_1619"/>
<dbReference type="InterPro" id="IPR001712">
    <property type="entry name" value="T3SS_FHIPEP"/>
</dbReference>
<name>B1XXA5_LEPCP</name>
<comment type="function">
    <text evidence="7">Required for formation of the rod structure of the flagellar apparatus. Together with FliI and FliH, may constitute the export apparatus of flagellin.</text>
</comment>
<evidence type="ECO:0000313" key="9">
    <source>
        <dbReference type="Proteomes" id="UP000001693"/>
    </source>
</evidence>
<keyword evidence="8" id="KW-0969">Cilium</keyword>
<dbReference type="OrthoDB" id="9759185at2"/>
<feature type="transmembrane region" description="Helical" evidence="7">
    <location>
        <begin position="21"/>
        <end position="44"/>
    </location>
</feature>
<dbReference type="RefSeq" id="WP_012346647.1">
    <property type="nucleotide sequence ID" value="NC_010524.1"/>
</dbReference>
<dbReference type="AlphaFoldDB" id="B1XXA5"/>
<dbReference type="HOGENOM" id="CLU_015346_3_0_4"/>
<keyword evidence="9" id="KW-1185">Reference proteome</keyword>
<feature type="transmembrane region" description="Helical" evidence="7">
    <location>
        <begin position="213"/>
        <end position="234"/>
    </location>
</feature>
<dbReference type="GO" id="GO:0009306">
    <property type="term" value="P:protein secretion"/>
    <property type="evidence" value="ECO:0007669"/>
    <property type="project" value="InterPro"/>
</dbReference>
<feature type="transmembrane region" description="Helical" evidence="7">
    <location>
        <begin position="246"/>
        <end position="272"/>
    </location>
</feature>
<dbReference type="Gene3D" id="3.40.30.60">
    <property type="entry name" value="FHIPEP family, domain 1"/>
    <property type="match status" value="1"/>
</dbReference>